<comment type="caution">
    <text evidence="11">The sequence shown here is derived from an EMBL/GenBank/DDBJ whole genome shotgun (WGS) entry which is preliminary data.</text>
</comment>
<dbReference type="EMBL" id="MCFC01000045">
    <property type="protein sequence ID" value="ORY26717.1"/>
    <property type="molecule type" value="Genomic_DNA"/>
</dbReference>
<evidence type="ECO:0000256" key="4">
    <source>
        <dbReference type="ARBA" id="ARBA00023125"/>
    </source>
</evidence>
<feature type="domain" description="HSF-type DNA-binding" evidence="10">
    <location>
        <begin position="22"/>
        <end position="125"/>
    </location>
</feature>
<protein>
    <submittedName>
        <fullName evidence="11">HSF-type DNA-binding-domain-containing protein</fullName>
    </submittedName>
</protein>
<comment type="subunit">
    <text evidence="7">Homotrimer. Homotrimerization increases the affinity of HSF1 to DNA. Interacts with transcriptional coregulator SSA1 on chromatin.</text>
</comment>
<comment type="subcellular location">
    <subcellularLocation>
        <location evidence="1">Nucleus</location>
    </subcellularLocation>
</comment>
<dbReference type="Gene3D" id="1.10.10.10">
    <property type="entry name" value="Winged helix-like DNA-binding domain superfamily/Winged helix DNA-binding domain"/>
    <property type="match status" value="1"/>
</dbReference>
<keyword evidence="3" id="KW-0805">Transcription regulation</keyword>
<comment type="similarity">
    <text evidence="2 8">Belongs to the HSF family.</text>
</comment>
<evidence type="ECO:0000256" key="8">
    <source>
        <dbReference type="RuleBase" id="RU004020"/>
    </source>
</evidence>
<dbReference type="InterPro" id="IPR036390">
    <property type="entry name" value="WH_DNA-bd_sf"/>
</dbReference>
<reference evidence="11 12" key="1">
    <citation type="submission" date="2016-07" db="EMBL/GenBank/DDBJ databases">
        <title>Pervasive Adenine N6-methylation of Active Genes in Fungi.</title>
        <authorList>
            <consortium name="DOE Joint Genome Institute"/>
            <person name="Mondo S.J."/>
            <person name="Dannebaum R.O."/>
            <person name="Kuo R.C."/>
            <person name="Labutti K."/>
            <person name="Haridas S."/>
            <person name="Kuo A."/>
            <person name="Salamov A."/>
            <person name="Ahrendt S.R."/>
            <person name="Lipzen A."/>
            <person name="Sullivan W."/>
            <person name="Andreopoulos W.B."/>
            <person name="Clum A."/>
            <person name="Lindquist E."/>
            <person name="Daum C."/>
            <person name="Ramamoorthy G.K."/>
            <person name="Gryganskyi A."/>
            <person name="Culley D."/>
            <person name="Magnuson J.K."/>
            <person name="James T.Y."/>
            <person name="O'Malley M.A."/>
            <person name="Stajich J.E."/>
            <person name="Spatafora J.W."/>
            <person name="Visel A."/>
            <person name="Grigoriev I.V."/>
        </authorList>
    </citation>
    <scope>NUCLEOTIDE SEQUENCE [LARGE SCALE GENOMIC DNA]</scope>
    <source>
        <strain evidence="11 12">68-887.2</strain>
    </source>
</reference>
<feature type="compositionally biased region" description="Basic and acidic residues" evidence="9">
    <location>
        <begin position="161"/>
        <end position="179"/>
    </location>
</feature>
<feature type="compositionally biased region" description="Polar residues" evidence="9">
    <location>
        <begin position="128"/>
        <end position="137"/>
    </location>
</feature>
<evidence type="ECO:0000313" key="11">
    <source>
        <dbReference type="EMBL" id="ORY26717.1"/>
    </source>
</evidence>
<evidence type="ECO:0000256" key="5">
    <source>
        <dbReference type="ARBA" id="ARBA00023163"/>
    </source>
</evidence>
<name>A0A1Y2AWV0_9TREE</name>
<keyword evidence="4 11" id="KW-0238">DNA-binding</keyword>
<dbReference type="FunFam" id="1.10.10.10:FF:000027">
    <property type="entry name" value="Heat shock transcription factor 1"/>
    <property type="match status" value="1"/>
</dbReference>
<dbReference type="Proteomes" id="UP000193986">
    <property type="component" value="Unassembled WGS sequence"/>
</dbReference>
<keyword evidence="6" id="KW-0539">Nucleus</keyword>
<feature type="region of interest" description="Disordered" evidence="9">
    <location>
        <begin position="122"/>
        <end position="196"/>
    </location>
</feature>
<dbReference type="PANTHER" id="PTHR10015">
    <property type="entry name" value="HEAT SHOCK TRANSCRIPTION FACTOR"/>
    <property type="match status" value="1"/>
</dbReference>
<feature type="non-terminal residue" evidence="11">
    <location>
        <position position="196"/>
    </location>
</feature>
<organism evidence="11 12">
    <name type="scientific">Naematelia encephala</name>
    <dbReference type="NCBI Taxonomy" id="71784"/>
    <lineage>
        <taxon>Eukaryota</taxon>
        <taxon>Fungi</taxon>
        <taxon>Dikarya</taxon>
        <taxon>Basidiomycota</taxon>
        <taxon>Agaricomycotina</taxon>
        <taxon>Tremellomycetes</taxon>
        <taxon>Tremellales</taxon>
        <taxon>Naemateliaceae</taxon>
        <taxon>Naematelia</taxon>
    </lineage>
</organism>
<dbReference type="SMART" id="SM00415">
    <property type="entry name" value="HSF"/>
    <property type="match status" value="1"/>
</dbReference>
<dbReference type="PANTHER" id="PTHR10015:SF427">
    <property type="entry name" value="HEAT SHOCK FACTOR PROTEIN"/>
    <property type="match status" value="1"/>
</dbReference>
<sequence length="196" mass="22238">MPSPPGFALSSGVPLVNPPAKTQAAFVGKLYKMLEDPDIARTGLIRWSPDGRIFTCPNPTEFSKTILPQFFKHNNWQSFVRQLNMYAFNKVNDLQATTSDPQAWEFRHPLFRRGEPHLLASIKRKSTRPNASDTTHSPPEDDGKGGIAGWMSDAPFVSSPPHERERENERERDRERVRAEVYGMNMQTGEMVTARL</sequence>
<evidence type="ECO:0000313" key="12">
    <source>
        <dbReference type="Proteomes" id="UP000193986"/>
    </source>
</evidence>
<dbReference type="SUPFAM" id="SSF46785">
    <property type="entry name" value="Winged helix' DNA-binding domain"/>
    <property type="match status" value="1"/>
</dbReference>
<dbReference type="GO" id="GO:0043565">
    <property type="term" value="F:sequence-specific DNA binding"/>
    <property type="evidence" value="ECO:0007669"/>
    <property type="project" value="InterPro"/>
</dbReference>
<keyword evidence="5" id="KW-0804">Transcription</keyword>
<dbReference type="STRING" id="71784.A0A1Y2AWV0"/>
<accession>A0A1Y2AWV0</accession>
<dbReference type="InterPro" id="IPR000232">
    <property type="entry name" value="HSF_DNA-bd"/>
</dbReference>
<evidence type="ECO:0000256" key="7">
    <source>
        <dbReference type="ARBA" id="ARBA00062171"/>
    </source>
</evidence>
<evidence type="ECO:0000256" key="2">
    <source>
        <dbReference type="ARBA" id="ARBA00006403"/>
    </source>
</evidence>
<dbReference type="InterPro" id="IPR036388">
    <property type="entry name" value="WH-like_DNA-bd_sf"/>
</dbReference>
<evidence type="ECO:0000256" key="6">
    <source>
        <dbReference type="ARBA" id="ARBA00023242"/>
    </source>
</evidence>
<evidence type="ECO:0000256" key="9">
    <source>
        <dbReference type="SAM" id="MobiDB-lite"/>
    </source>
</evidence>
<gene>
    <name evidence="11" type="ORF">BCR39DRAFT_498071</name>
</gene>
<dbReference type="InParanoid" id="A0A1Y2AWV0"/>
<keyword evidence="12" id="KW-1185">Reference proteome</keyword>
<dbReference type="OrthoDB" id="60033at2759"/>
<evidence type="ECO:0000256" key="1">
    <source>
        <dbReference type="ARBA" id="ARBA00004123"/>
    </source>
</evidence>
<dbReference type="AlphaFoldDB" id="A0A1Y2AWV0"/>
<dbReference type="GO" id="GO:0005634">
    <property type="term" value="C:nucleus"/>
    <property type="evidence" value="ECO:0007669"/>
    <property type="project" value="UniProtKB-SubCell"/>
</dbReference>
<evidence type="ECO:0000256" key="3">
    <source>
        <dbReference type="ARBA" id="ARBA00023015"/>
    </source>
</evidence>
<proteinExistence type="inferred from homology"/>
<dbReference type="GO" id="GO:0003700">
    <property type="term" value="F:DNA-binding transcription factor activity"/>
    <property type="evidence" value="ECO:0007669"/>
    <property type="project" value="InterPro"/>
</dbReference>
<dbReference type="Pfam" id="PF00447">
    <property type="entry name" value="HSF_DNA-bind"/>
    <property type="match status" value="1"/>
</dbReference>
<evidence type="ECO:0000259" key="10">
    <source>
        <dbReference type="SMART" id="SM00415"/>
    </source>
</evidence>
<dbReference type="PRINTS" id="PR00056">
    <property type="entry name" value="HSFDOMAIN"/>
</dbReference>